<sequence>MKKGIWVADFCPSCMKKVITSTILEEFRKELLEEGLEKALKLVYKIPDIAKFDILITKDRDSPEPWDAPIVYPLCRNCSRFARTDRFKEKIANNLKQNKHKLQFIEGFDFKEWVSKSREGRCIF</sequence>
<gene>
    <name evidence="2" type="ORF">ENU08_08135</name>
    <name evidence="1" type="ORF">ENU41_06095</name>
</gene>
<name>A0A7C4JL60_9CREN</name>
<reference evidence="2" key="1">
    <citation type="journal article" date="2020" name="mSystems">
        <title>Genome- and Community-Level Interaction Insights into Carbon Utilization and Element Cycling Functions of Hydrothermarchaeota in Hydrothermal Sediment.</title>
        <authorList>
            <person name="Zhou Z."/>
            <person name="Liu Y."/>
            <person name="Xu W."/>
            <person name="Pan J."/>
            <person name="Luo Z.H."/>
            <person name="Li M."/>
        </authorList>
    </citation>
    <scope>NUCLEOTIDE SEQUENCE [LARGE SCALE GENOMIC DNA]</scope>
    <source>
        <strain evidence="2">SpSt-637</strain>
        <strain evidence="1">SpSt-667</strain>
    </source>
</reference>
<evidence type="ECO:0000313" key="2">
    <source>
        <dbReference type="EMBL" id="HGQ65195.1"/>
    </source>
</evidence>
<accession>A0A7C4JL60</accession>
<dbReference type="EMBL" id="DTCK01000039">
    <property type="protein sequence ID" value="HGQ36230.1"/>
    <property type="molecule type" value="Genomic_DNA"/>
</dbReference>
<dbReference type="EMBL" id="DTBD01000073">
    <property type="protein sequence ID" value="HGQ65195.1"/>
    <property type="molecule type" value="Genomic_DNA"/>
</dbReference>
<organism evidence="2">
    <name type="scientific">Ignisphaera aggregans</name>
    <dbReference type="NCBI Taxonomy" id="334771"/>
    <lineage>
        <taxon>Archaea</taxon>
        <taxon>Thermoproteota</taxon>
        <taxon>Thermoprotei</taxon>
        <taxon>Desulfurococcales</taxon>
        <taxon>Desulfurococcaceae</taxon>
        <taxon>Ignisphaera</taxon>
    </lineage>
</organism>
<proteinExistence type="predicted"/>
<evidence type="ECO:0000313" key="1">
    <source>
        <dbReference type="EMBL" id="HGQ36230.1"/>
    </source>
</evidence>
<protein>
    <submittedName>
        <fullName evidence="2">Uncharacterized protein</fullName>
    </submittedName>
</protein>
<dbReference type="AlphaFoldDB" id="A0A7C4JL60"/>
<comment type="caution">
    <text evidence="2">The sequence shown here is derived from an EMBL/GenBank/DDBJ whole genome shotgun (WGS) entry which is preliminary data.</text>
</comment>